<accession>A0A8J4T273</accession>
<evidence type="ECO:0000313" key="1">
    <source>
        <dbReference type="EMBL" id="KAF5402470.1"/>
    </source>
</evidence>
<dbReference type="OrthoDB" id="6302277at2759"/>
<proteinExistence type="predicted"/>
<dbReference type="AlphaFoldDB" id="A0A8J4T273"/>
<name>A0A8J4T273_9TREM</name>
<comment type="caution">
    <text evidence="1">The sequence shown here is derived from an EMBL/GenBank/DDBJ whole genome shotgun (WGS) entry which is preliminary data.</text>
</comment>
<gene>
    <name evidence="1" type="ORF">PHET_04182</name>
</gene>
<dbReference type="Proteomes" id="UP000748531">
    <property type="component" value="Unassembled WGS sequence"/>
</dbReference>
<dbReference type="EMBL" id="LUCH01001796">
    <property type="protein sequence ID" value="KAF5402470.1"/>
    <property type="molecule type" value="Genomic_DNA"/>
</dbReference>
<keyword evidence="2" id="KW-1185">Reference proteome</keyword>
<sequence>MRIQIKQGQLFQPGLPDVALRDFFTIPSGNTELVVSQYPSVPSYVVVLETFTSTPTITTAWFLETIYRVLPGNPDALSVICRTVSVKLGIAADLIRCMHMKFMDMQTRPYAQVVVMLHKSTRYWDQTQMTGNLLQIAQTLNDGTSQSLFNVRLRRRAKYTDDTL</sequence>
<protein>
    <submittedName>
        <fullName evidence="1">Uncharacterized protein</fullName>
    </submittedName>
</protein>
<evidence type="ECO:0000313" key="2">
    <source>
        <dbReference type="Proteomes" id="UP000748531"/>
    </source>
</evidence>
<organism evidence="1 2">
    <name type="scientific">Paragonimus heterotremus</name>
    <dbReference type="NCBI Taxonomy" id="100268"/>
    <lineage>
        <taxon>Eukaryota</taxon>
        <taxon>Metazoa</taxon>
        <taxon>Spiralia</taxon>
        <taxon>Lophotrochozoa</taxon>
        <taxon>Platyhelminthes</taxon>
        <taxon>Trematoda</taxon>
        <taxon>Digenea</taxon>
        <taxon>Plagiorchiida</taxon>
        <taxon>Troglotremata</taxon>
        <taxon>Troglotrematidae</taxon>
        <taxon>Paragonimus</taxon>
    </lineage>
</organism>
<reference evidence="1" key="1">
    <citation type="submission" date="2019-05" db="EMBL/GenBank/DDBJ databases">
        <title>Annotation for the trematode Paragonimus heterotremus.</title>
        <authorList>
            <person name="Choi Y.-J."/>
        </authorList>
    </citation>
    <scope>NUCLEOTIDE SEQUENCE</scope>
    <source>
        <strain evidence="1">LC</strain>
    </source>
</reference>